<dbReference type="GO" id="GO:0000981">
    <property type="term" value="F:DNA-binding transcription factor activity, RNA polymerase II-specific"/>
    <property type="evidence" value="ECO:0007669"/>
    <property type="project" value="TreeGrafter"/>
</dbReference>
<evidence type="ECO:0000313" key="9">
    <source>
        <dbReference type="EMBL" id="CAG05049.1"/>
    </source>
</evidence>
<dbReference type="InterPro" id="IPR036638">
    <property type="entry name" value="HLH_DNA-bd_sf"/>
</dbReference>
<dbReference type="AlphaFoldDB" id="Q4S2T3"/>
<dbReference type="KEGG" id="tng:GSTEN00024944G001"/>
<dbReference type="SMART" id="SM00353">
    <property type="entry name" value="HLH"/>
    <property type="match status" value="1"/>
</dbReference>
<feature type="region of interest" description="Disordered" evidence="7">
    <location>
        <begin position="140"/>
        <end position="175"/>
    </location>
</feature>
<dbReference type="PROSITE" id="PS50888">
    <property type="entry name" value="BHLH"/>
    <property type="match status" value="1"/>
</dbReference>
<organism evidence="9">
    <name type="scientific">Tetraodon nigroviridis</name>
    <name type="common">Spotted green pufferfish</name>
    <name type="synonym">Chelonodon nigroviridis</name>
    <dbReference type="NCBI Taxonomy" id="99883"/>
    <lineage>
        <taxon>Eukaryota</taxon>
        <taxon>Metazoa</taxon>
        <taxon>Chordata</taxon>
        <taxon>Craniata</taxon>
        <taxon>Vertebrata</taxon>
        <taxon>Euteleostomi</taxon>
        <taxon>Actinopterygii</taxon>
        <taxon>Neopterygii</taxon>
        <taxon>Teleostei</taxon>
        <taxon>Neoteleostei</taxon>
        <taxon>Acanthomorphata</taxon>
        <taxon>Eupercaria</taxon>
        <taxon>Tetraodontiformes</taxon>
        <taxon>Tetradontoidea</taxon>
        <taxon>Tetraodontidae</taxon>
        <taxon>Tetraodon</taxon>
    </lineage>
</organism>
<keyword evidence="4" id="KW-0238">DNA-binding</keyword>
<evidence type="ECO:0000256" key="6">
    <source>
        <dbReference type="ARBA" id="ARBA00023242"/>
    </source>
</evidence>
<dbReference type="SUPFAM" id="SSF47459">
    <property type="entry name" value="HLH, helix-loop-helix DNA-binding domain"/>
    <property type="match status" value="1"/>
</dbReference>
<dbReference type="CDD" id="cd18930">
    <property type="entry name" value="bHLHzip_MXI1"/>
    <property type="match status" value="1"/>
</dbReference>
<evidence type="ECO:0000256" key="3">
    <source>
        <dbReference type="ARBA" id="ARBA00023015"/>
    </source>
</evidence>
<dbReference type="OrthoDB" id="5920083at2759"/>
<sequence>NRSAHNELEKNRRAHLRLCLERLKSLIPLGPDCSRHTTLGLLNKAKAHIKKLEEVDRRSQHQLETLEREQRHLQRQLAQLQTHGERVRMDSLGSREDSDRSESDRGQPPLPGGANRILRIQNSNSDALCFGTEEIEVDVESTEFSHGELDSVSTSGASDLDDHSSRQSSTSDEGYSTCSLKVAFSA</sequence>
<keyword evidence="5" id="KW-0804">Transcription</keyword>
<dbReference type="InterPro" id="IPR011598">
    <property type="entry name" value="bHLH_dom"/>
</dbReference>
<dbReference type="GO" id="GO:0046983">
    <property type="term" value="F:protein dimerization activity"/>
    <property type="evidence" value="ECO:0007669"/>
    <property type="project" value="InterPro"/>
</dbReference>
<reference evidence="9" key="1">
    <citation type="journal article" date="2004" name="Nature">
        <title>Genome duplication in the teleost fish Tetraodon nigroviridis reveals the early vertebrate proto-karyotype.</title>
        <authorList>
            <person name="Jaillon O."/>
            <person name="Aury J.-M."/>
            <person name="Brunet F."/>
            <person name="Petit J.-L."/>
            <person name="Stange-Thomann N."/>
            <person name="Mauceli E."/>
            <person name="Bouneau L."/>
            <person name="Fischer C."/>
            <person name="Ozouf-Costaz C."/>
            <person name="Bernot A."/>
            <person name="Nicaud S."/>
            <person name="Jaffe D."/>
            <person name="Fisher S."/>
            <person name="Lutfalla G."/>
            <person name="Dossat C."/>
            <person name="Segurens B."/>
            <person name="Dasilva C."/>
            <person name="Salanoubat M."/>
            <person name="Levy M."/>
            <person name="Boudet N."/>
            <person name="Castellano S."/>
            <person name="Anthouard V."/>
            <person name="Jubin C."/>
            <person name="Castelli V."/>
            <person name="Katinka M."/>
            <person name="Vacherie B."/>
            <person name="Biemont C."/>
            <person name="Skalli Z."/>
            <person name="Cattolico L."/>
            <person name="Poulain J."/>
            <person name="De Berardinis V."/>
            <person name="Cruaud C."/>
            <person name="Duprat S."/>
            <person name="Brottier P."/>
            <person name="Coutanceau J.-P."/>
            <person name="Gouzy J."/>
            <person name="Parra G."/>
            <person name="Lardier G."/>
            <person name="Chapple C."/>
            <person name="McKernan K.J."/>
            <person name="McEwan P."/>
            <person name="Bosak S."/>
            <person name="Kellis M."/>
            <person name="Volff J.-N."/>
            <person name="Guigo R."/>
            <person name="Zody M.C."/>
            <person name="Mesirov J."/>
            <person name="Lindblad-Toh K."/>
            <person name="Birren B."/>
            <person name="Nusbaum C."/>
            <person name="Kahn D."/>
            <person name="Robinson-Rechavi M."/>
            <person name="Laudet V."/>
            <person name="Schachter V."/>
            <person name="Quetier F."/>
            <person name="Saurin W."/>
            <person name="Scarpelli C."/>
            <person name="Wincker P."/>
            <person name="Lander E.S."/>
            <person name="Weissenbach J."/>
            <person name="Roest Crollius H."/>
        </authorList>
    </citation>
    <scope>NUCLEOTIDE SEQUENCE [LARGE SCALE GENOMIC DNA]</scope>
</reference>
<dbReference type="GO" id="GO:0000978">
    <property type="term" value="F:RNA polymerase II cis-regulatory region sequence-specific DNA binding"/>
    <property type="evidence" value="ECO:0007669"/>
    <property type="project" value="TreeGrafter"/>
</dbReference>
<evidence type="ECO:0000256" key="2">
    <source>
        <dbReference type="ARBA" id="ARBA00022491"/>
    </source>
</evidence>
<feature type="domain" description="BHLH" evidence="8">
    <location>
        <begin position="1"/>
        <end position="52"/>
    </location>
</feature>
<evidence type="ECO:0000256" key="7">
    <source>
        <dbReference type="SAM" id="MobiDB-lite"/>
    </source>
</evidence>
<comment type="subcellular location">
    <subcellularLocation>
        <location evidence="1">Nucleus</location>
    </subcellularLocation>
</comment>
<reference evidence="9" key="2">
    <citation type="submission" date="2004-02" db="EMBL/GenBank/DDBJ databases">
        <authorList>
            <consortium name="Genoscope"/>
            <consortium name="Whitehead Institute Centre for Genome Research"/>
        </authorList>
    </citation>
    <scope>NUCLEOTIDE SEQUENCE</scope>
</reference>
<proteinExistence type="predicted"/>
<accession>Q4S2T3</accession>
<dbReference type="GO" id="GO:0005634">
    <property type="term" value="C:nucleus"/>
    <property type="evidence" value="ECO:0007669"/>
    <property type="project" value="UniProtKB-SubCell"/>
</dbReference>
<dbReference type="PANTHER" id="PTHR11969">
    <property type="entry name" value="MAX DIMERIZATION, MAD"/>
    <property type="match status" value="1"/>
</dbReference>
<evidence type="ECO:0000256" key="4">
    <source>
        <dbReference type="ARBA" id="ARBA00023125"/>
    </source>
</evidence>
<feature type="compositionally biased region" description="Polar residues" evidence="7">
    <location>
        <begin position="166"/>
        <end position="175"/>
    </location>
</feature>
<feature type="non-terminal residue" evidence="9">
    <location>
        <position position="1"/>
    </location>
</feature>
<dbReference type="FunFam" id="4.10.280.10:FF:000014">
    <property type="entry name" value="Max dimerization protein 1"/>
    <property type="match status" value="1"/>
</dbReference>
<evidence type="ECO:0000259" key="8">
    <source>
        <dbReference type="PROSITE" id="PS50888"/>
    </source>
</evidence>
<keyword evidence="6" id="KW-0539">Nucleus</keyword>
<name>Q4S2T3_TETNG</name>
<feature type="region of interest" description="Disordered" evidence="7">
    <location>
        <begin position="74"/>
        <end position="118"/>
    </location>
</feature>
<dbReference type="Pfam" id="PF00010">
    <property type="entry name" value="HLH"/>
    <property type="match status" value="1"/>
</dbReference>
<keyword evidence="2" id="KW-0678">Repressor</keyword>
<protein>
    <submittedName>
        <fullName evidence="9">(spotted green pufferfish) hypothetical protein</fullName>
    </submittedName>
</protein>
<keyword evidence="3" id="KW-0805">Transcription regulation</keyword>
<dbReference type="PANTHER" id="PTHR11969:SF13">
    <property type="entry name" value="MAX-INTERACTING PROTEIN 1"/>
    <property type="match status" value="1"/>
</dbReference>
<dbReference type="Gene3D" id="4.10.280.10">
    <property type="entry name" value="Helix-loop-helix DNA-binding domain"/>
    <property type="match status" value="1"/>
</dbReference>
<dbReference type="EMBL" id="CAAE01014760">
    <property type="protein sequence ID" value="CAG05049.1"/>
    <property type="molecule type" value="Genomic_DNA"/>
</dbReference>
<evidence type="ECO:0000256" key="1">
    <source>
        <dbReference type="ARBA" id="ARBA00004123"/>
    </source>
</evidence>
<evidence type="ECO:0000256" key="5">
    <source>
        <dbReference type="ARBA" id="ARBA00023163"/>
    </source>
</evidence>
<feature type="compositionally biased region" description="Basic and acidic residues" evidence="7">
    <location>
        <begin position="83"/>
        <end position="105"/>
    </location>
</feature>
<comment type="caution">
    <text evidence="9">The sequence shown here is derived from an EMBL/GenBank/DDBJ whole genome shotgun (WGS) entry which is preliminary data.</text>
</comment>
<gene>
    <name evidence="9" type="ORF">GSTENG00024944001</name>
</gene>